<dbReference type="EMBL" id="SSWX01000001">
    <property type="protein sequence ID" value="THJ36494.1"/>
    <property type="molecule type" value="Genomic_DNA"/>
</dbReference>
<organism evidence="8 9">
    <name type="scientific">Lampropedia aestuarii</name>
    <dbReference type="NCBI Taxonomy" id="2562762"/>
    <lineage>
        <taxon>Bacteria</taxon>
        <taxon>Pseudomonadati</taxon>
        <taxon>Pseudomonadota</taxon>
        <taxon>Betaproteobacteria</taxon>
        <taxon>Burkholderiales</taxon>
        <taxon>Comamonadaceae</taxon>
        <taxon>Lampropedia</taxon>
    </lineage>
</organism>
<evidence type="ECO:0000256" key="4">
    <source>
        <dbReference type="ARBA" id="ARBA00022801"/>
    </source>
</evidence>
<dbReference type="AlphaFoldDB" id="A0A4S5BU82"/>
<gene>
    <name evidence="8" type="ORF">E8K88_00925</name>
</gene>
<evidence type="ECO:0000313" key="9">
    <source>
        <dbReference type="Proteomes" id="UP000306236"/>
    </source>
</evidence>
<dbReference type="GO" id="GO:0016787">
    <property type="term" value="F:hydrolase activity"/>
    <property type="evidence" value="ECO:0007669"/>
    <property type="project" value="UniProtKB-KW"/>
</dbReference>
<dbReference type="Proteomes" id="UP000306236">
    <property type="component" value="Unassembled WGS sequence"/>
</dbReference>
<dbReference type="InterPro" id="IPR013527">
    <property type="entry name" value="YicC-like_N"/>
</dbReference>
<keyword evidence="3" id="KW-0255">Endonuclease</keyword>
<comment type="caution">
    <text evidence="8">The sequence shown here is derived from an EMBL/GenBank/DDBJ whole genome shotgun (WGS) entry which is preliminary data.</text>
</comment>
<feature type="domain" description="Endoribonuclease YicC-like C-terminal" evidence="7">
    <location>
        <begin position="184"/>
        <end position="304"/>
    </location>
</feature>
<dbReference type="PANTHER" id="PTHR30636">
    <property type="entry name" value="UPF0701 PROTEIN YICC"/>
    <property type="match status" value="1"/>
</dbReference>
<keyword evidence="4" id="KW-0378">Hydrolase</keyword>
<dbReference type="InterPro" id="IPR013551">
    <property type="entry name" value="YicC-like_C"/>
</dbReference>
<comment type="cofactor">
    <cofactor evidence="1">
        <name>a divalent metal cation</name>
        <dbReference type="ChEBI" id="CHEBI:60240"/>
    </cofactor>
</comment>
<evidence type="ECO:0000256" key="5">
    <source>
        <dbReference type="ARBA" id="ARBA00035648"/>
    </source>
</evidence>
<comment type="similarity">
    <text evidence="5">Belongs to the YicC/YloC family.</text>
</comment>
<accession>A0A4S5BU82</accession>
<dbReference type="GO" id="GO:0004521">
    <property type="term" value="F:RNA endonuclease activity"/>
    <property type="evidence" value="ECO:0007669"/>
    <property type="project" value="InterPro"/>
</dbReference>
<evidence type="ECO:0000313" key="8">
    <source>
        <dbReference type="EMBL" id="THJ36494.1"/>
    </source>
</evidence>
<dbReference type="Pfam" id="PF03755">
    <property type="entry name" value="YicC-like_N"/>
    <property type="match status" value="1"/>
</dbReference>
<evidence type="ECO:0000256" key="3">
    <source>
        <dbReference type="ARBA" id="ARBA00022759"/>
    </source>
</evidence>
<keyword evidence="2" id="KW-0540">Nuclease</keyword>
<dbReference type="RefSeq" id="WP_136404753.1">
    <property type="nucleotide sequence ID" value="NZ_SSWX01000001.1"/>
</dbReference>
<reference evidence="8 9" key="1">
    <citation type="submission" date="2019-04" db="EMBL/GenBank/DDBJ databases">
        <title>Lampropedia sp YIM MLB12 draf genome.</title>
        <authorList>
            <person name="Wang Y.-X."/>
        </authorList>
    </citation>
    <scope>NUCLEOTIDE SEQUENCE [LARGE SCALE GENOMIC DNA]</scope>
    <source>
        <strain evidence="8 9">YIM MLB12</strain>
    </source>
</reference>
<sequence length="304" mass="33655">MAVYSMTGFASGQVEPQDNAEQLTLGFEIRSVNSRFLDLVFKLPEALKSVESQFRQMLVDELSRGKIEVRVFVRQSRPIAGSVVDSAAIQHLLNQQEMVLAWMPQARALSVAEVIELQARMKGSDGAEDAIEWSDAAAKAFGQCIAQLKAARATEGARLKAVLDDKIEALRDAVHKAGPLIPAAVEQHKAKFMERWSEMLASSKDTVSLDLQAMEQRAIAELTAYAIRIDVAEELARLQAHLDEITSLLKKGGAIGKRLDFLIQELHREANTLGSKSASLELSRISMEMKVLVEQMREQVQNIE</sequence>
<dbReference type="InterPro" id="IPR005229">
    <property type="entry name" value="YicC/YloC-like"/>
</dbReference>
<name>A0A4S5BU82_9BURK</name>
<feature type="domain" description="Endoribonuclease YicC-like N-terminal" evidence="6">
    <location>
        <begin position="3"/>
        <end position="160"/>
    </location>
</feature>
<protein>
    <submittedName>
        <fullName evidence="8">YicC family protein</fullName>
    </submittedName>
</protein>
<keyword evidence="9" id="KW-1185">Reference proteome</keyword>
<evidence type="ECO:0000256" key="1">
    <source>
        <dbReference type="ARBA" id="ARBA00001968"/>
    </source>
</evidence>
<dbReference type="PANTHER" id="PTHR30636:SF3">
    <property type="entry name" value="UPF0701 PROTEIN YICC"/>
    <property type="match status" value="1"/>
</dbReference>
<dbReference type="NCBIfam" id="TIGR00255">
    <property type="entry name" value="YicC/YloC family endoribonuclease"/>
    <property type="match status" value="1"/>
</dbReference>
<dbReference type="Pfam" id="PF08340">
    <property type="entry name" value="YicC-like_C"/>
    <property type="match status" value="1"/>
</dbReference>
<evidence type="ECO:0000259" key="7">
    <source>
        <dbReference type="Pfam" id="PF08340"/>
    </source>
</evidence>
<evidence type="ECO:0000256" key="2">
    <source>
        <dbReference type="ARBA" id="ARBA00022722"/>
    </source>
</evidence>
<evidence type="ECO:0000259" key="6">
    <source>
        <dbReference type="Pfam" id="PF03755"/>
    </source>
</evidence>
<dbReference type="OrthoDB" id="9771229at2"/>
<proteinExistence type="inferred from homology"/>